<reference evidence="3" key="1">
    <citation type="journal article" date="2005" name="Nature">
        <title>The map-based sequence of the rice genome.</title>
        <authorList>
            <consortium name="International rice genome sequencing project (IRGSP)"/>
            <person name="Matsumoto T."/>
            <person name="Wu J."/>
            <person name="Kanamori H."/>
            <person name="Katayose Y."/>
            <person name="Fujisawa M."/>
            <person name="Namiki N."/>
            <person name="Mizuno H."/>
            <person name="Yamamoto K."/>
            <person name="Antonio B.A."/>
            <person name="Baba T."/>
            <person name="Sakata K."/>
            <person name="Nagamura Y."/>
            <person name="Aoki H."/>
            <person name="Arikawa K."/>
            <person name="Arita K."/>
            <person name="Bito T."/>
            <person name="Chiden Y."/>
            <person name="Fujitsuka N."/>
            <person name="Fukunaka R."/>
            <person name="Hamada M."/>
            <person name="Harada C."/>
            <person name="Hayashi A."/>
            <person name="Hijishita S."/>
            <person name="Honda M."/>
            <person name="Hosokawa S."/>
            <person name="Ichikawa Y."/>
            <person name="Idonuma A."/>
            <person name="Iijima M."/>
            <person name="Ikeda M."/>
            <person name="Ikeno M."/>
            <person name="Ito K."/>
            <person name="Ito S."/>
            <person name="Ito T."/>
            <person name="Ito Y."/>
            <person name="Ito Y."/>
            <person name="Iwabuchi A."/>
            <person name="Kamiya K."/>
            <person name="Karasawa W."/>
            <person name="Kurita K."/>
            <person name="Katagiri S."/>
            <person name="Kikuta A."/>
            <person name="Kobayashi H."/>
            <person name="Kobayashi N."/>
            <person name="Machita K."/>
            <person name="Maehara T."/>
            <person name="Masukawa M."/>
            <person name="Mizubayashi T."/>
            <person name="Mukai Y."/>
            <person name="Nagasaki H."/>
            <person name="Nagata Y."/>
            <person name="Naito S."/>
            <person name="Nakashima M."/>
            <person name="Nakama Y."/>
            <person name="Nakamichi Y."/>
            <person name="Nakamura M."/>
            <person name="Meguro A."/>
            <person name="Negishi M."/>
            <person name="Ohta I."/>
            <person name="Ohta T."/>
            <person name="Okamoto M."/>
            <person name="Ono N."/>
            <person name="Saji S."/>
            <person name="Sakaguchi M."/>
            <person name="Sakai K."/>
            <person name="Shibata M."/>
            <person name="Shimokawa T."/>
            <person name="Song J."/>
            <person name="Takazaki Y."/>
            <person name="Terasawa K."/>
            <person name="Tsugane M."/>
            <person name="Tsuji K."/>
            <person name="Ueda S."/>
            <person name="Waki K."/>
            <person name="Yamagata H."/>
            <person name="Yamamoto M."/>
            <person name="Yamamoto S."/>
            <person name="Yamane H."/>
            <person name="Yoshiki S."/>
            <person name="Yoshihara R."/>
            <person name="Yukawa K."/>
            <person name="Zhong H."/>
            <person name="Yano M."/>
            <person name="Yuan Q."/>
            <person name="Ouyang S."/>
            <person name="Liu J."/>
            <person name="Jones K.M."/>
            <person name="Gansberger K."/>
            <person name="Moffat K."/>
            <person name="Hill J."/>
            <person name="Bera J."/>
            <person name="Fadrosh D."/>
            <person name="Jin S."/>
            <person name="Johri S."/>
            <person name="Kim M."/>
            <person name="Overton L."/>
            <person name="Reardon M."/>
            <person name="Tsitrin T."/>
            <person name="Vuong H."/>
            <person name="Weaver B."/>
            <person name="Ciecko A."/>
            <person name="Tallon L."/>
            <person name="Jackson J."/>
            <person name="Pai G."/>
            <person name="Aken S.V."/>
            <person name="Utterback T."/>
            <person name="Reidmuller S."/>
            <person name="Feldblyum T."/>
            <person name="Hsiao J."/>
            <person name="Zismann V."/>
            <person name="Iobst S."/>
            <person name="de Vazeille A.R."/>
            <person name="Buell C.R."/>
            <person name="Ying K."/>
            <person name="Li Y."/>
            <person name="Lu T."/>
            <person name="Huang Y."/>
            <person name="Zhao Q."/>
            <person name="Feng Q."/>
            <person name="Zhang L."/>
            <person name="Zhu J."/>
            <person name="Weng Q."/>
            <person name="Mu J."/>
            <person name="Lu Y."/>
            <person name="Fan D."/>
            <person name="Liu Y."/>
            <person name="Guan J."/>
            <person name="Zhang Y."/>
            <person name="Yu S."/>
            <person name="Liu X."/>
            <person name="Zhang Y."/>
            <person name="Hong G."/>
            <person name="Han B."/>
            <person name="Choisne N."/>
            <person name="Demange N."/>
            <person name="Orjeda G."/>
            <person name="Samain S."/>
            <person name="Cattolico L."/>
            <person name="Pelletier E."/>
            <person name="Couloux A."/>
            <person name="Segurens B."/>
            <person name="Wincker P."/>
            <person name="D'Hont A."/>
            <person name="Scarpelli C."/>
            <person name="Weissenbach J."/>
            <person name="Salanoubat M."/>
            <person name="Quetier F."/>
            <person name="Yu Y."/>
            <person name="Kim H.R."/>
            <person name="Rambo T."/>
            <person name="Currie J."/>
            <person name="Collura K."/>
            <person name="Luo M."/>
            <person name="Yang T."/>
            <person name="Ammiraju J.S.S."/>
            <person name="Engler F."/>
            <person name="Soderlund C."/>
            <person name="Wing R.A."/>
            <person name="Palmer L.E."/>
            <person name="de la Bastide M."/>
            <person name="Spiegel L."/>
            <person name="Nascimento L."/>
            <person name="Zutavern T."/>
            <person name="O'Shaughnessy A."/>
            <person name="Dike S."/>
            <person name="Dedhia N."/>
            <person name="Preston R."/>
            <person name="Balija V."/>
            <person name="McCombie W.R."/>
            <person name="Chow T."/>
            <person name="Chen H."/>
            <person name="Chung M."/>
            <person name="Chen C."/>
            <person name="Shaw J."/>
            <person name="Wu H."/>
            <person name="Hsiao K."/>
            <person name="Chao Y."/>
            <person name="Chu M."/>
            <person name="Cheng C."/>
            <person name="Hour A."/>
            <person name="Lee P."/>
            <person name="Lin S."/>
            <person name="Lin Y."/>
            <person name="Liou J."/>
            <person name="Liu S."/>
            <person name="Hsing Y."/>
            <person name="Raghuvanshi S."/>
            <person name="Mohanty A."/>
            <person name="Bharti A.K."/>
            <person name="Gaur A."/>
            <person name="Gupta V."/>
            <person name="Kumar D."/>
            <person name="Ravi V."/>
            <person name="Vij S."/>
            <person name="Kapur A."/>
            <person name="Khurana P."/>
            <person name="Khurana P."/>
            <person name="Khurana J.P."/>
            <person name="Tyagi A.K."/>
            <person name="Gaikwad K."/>
            <person name="Singh A."/>
            <person name="Dalal V."/>
            <person name="Srivastava S."/>
            <person name="Dixit A."/>
            <person name="Pal A.K."/>
            <person name="Ghazi I.A."/>
            <person name="Yadav M."/>
            <person name="Pandit A."/>
            <person name="Bhargava A."/>
            <person name="Sureshbabu K."/>
            <person name="Batra K."/>
            <person name="Sharma T.R."/>
            <person name="Mohapatra T."/>
            <person name="Singh N.K."/>
            <person name="Messing J."/>
            <person name="Nelson A.B."/>
            <person name="Fuks G."/>
            <person name="Kavchok S."/>
            <person name="Keizer G."/>
            <person name="Linton E."/>
            <person name="Llaca V."/>
            <person name="Song R."/>
            <person name="Tanyolac B."/>
            <person name="Young S."/>
            <person name="Ho-Il K."/>
            <person name="Hahn J.H."/>
            <person name="Sangsakoo G."/>
            <person name="Vanavichit A."/>
            <person name="de Mattos Luiz.A.T."/>
            <person name="Zimmer P.D."/>
            <person name="Malone G."/>
            <person name="Dellagostin O."/>
            <person name="de Oliveira A.C."/>
            <person name="Bevan M."/>
            <person name="Bancroft I."/>
            <person name="Minx P."/>
            <person name="Cordum H."/>
            <person name="Wilson R."/>
            <person name="Cheng Z."/>
            <person name="Jin W."/>
            <person name="Jiang J."/>
            <person name="Leong S.A."/>
            <person name="Iwama H."/>
            <person name="Gojobori T."/>
            <person name="Itoh T."/>
            <person name="Niimura Y."/>
            <person name="Fujii Y."/>
            <person name="Habara T."/>
            <person name="Sakai H."/>
            <person name="Sato Y."/>
            <person name="Wilson G."/>
            <person name="Kumar K."/>
            <person name="McCouch S."/>
            <person name="Juretic N."/>
            <person name="Hoen D."/>
            <person name="Wright S."/>
            <person name="Bruskiewich R."/>
            <person name="Bureau T."/>
            <person name="Miyao A."/>
            <person name="Hirochika H."/>
            <person name="Nishikawa T."/>
            <person name="Kadowaki K."/>
            <person name="Sugiura M."/>
            <person name="Burr B."/>
            <person name="Sasaki T."/>
        </authorList>
    </citation>
    <scope>NUCLEOTIDE SEQUENCE [LARGE SCALE GENOMIC DNA]</scope>
    <source>
        <strain evidence="3">cv. Nipponbare</strain>
    </source>
</reference>
<evidence type="ECO:0000313" key="2">
    <source>
        <dbReference type="EMBL" id="AAM88639.1"/>
    </source>
</evidence>
<feature type="region of interest" description="Disordered" evidence="1">
    <location>
        <begin position="19"/>
        <end position="129"/>
    </location>
</feature>
<proteinExistence type="predicted"/>
<evidence type="ECO:0000256" key="1">
    <source>
        <dbReference type="SAM" id="MobiDB-lite"/>
    </source>
</evidence>
<feature type="compositionally biased region" description="Basic and acidic residues" evidence="1">
    <location>
        <begin position="114"/>
        <end position="129"/>
    </location>
</feature>
<reference evidence="3" key="2">
    <citation type="journal article" date="2008" name="Nucleic Acids Res.">
        <title>The rice annotation project database (RAP-DB): 2008 update.</title>
        <authorList>
            <consortium name="The rice annotation project (RAP)"/>
        </authorList>
    </citation>
    <scope>GENOME REANNOTATION</scope>
    <source>
        <strain evidence="3">cv. Nipponbare</strain>
    </source>
</reference>
<dbReference type="EMBL" id="AC092389">
    <property type="protein sequence ID" value="AAM88639.1"/>
    <property type="molecule type" value="Genomic_DNA"/>
</dbReference>
<name>Q8LN23_ORYSJ</name>
<evidence type="ECO:0000313" key="3">
    <source>
        <dbReference type="Proteomes" id="UP000000763"/>
    </source>
</evidence>
<dbReference type="AlphaFoldDB" id="Q8LN23"/>
<gene>
    <name evidence="2" type="primary">OSJNBa0053C23.33</name>
</gene>
<accession>Q8LN23</accession>
<protein>
    <submittedName>
        <fullName evidence="2">Uncharacterized protein</fullName>
    </submittedName>
</protein>
<dbReference type="Proteomes" id="UP000000763">
    <property type="component" value="Chromosome 10"/>
</dbReference>
<sequence length="129" mass="13834">MAAAWFTVREAHAGTALGFRRGSGARRGARRTRRRRTHVQPHGSRWTARASGVRRERLTGVSLTRSGRAGADVVPSSQPRGPAGGGRRGRPRWTADGGDIRRGSTRGFKGGGGHRSDGRDKREGITGPD</sequence>
<organism evidence="2 3">
    <name type="scientific">Oryza sativa subsp. japonica</name>
    <name type="common">Rice</name>
    <dbReference type="NCBI Taxonomy" id="39947"/>
    <lineage>
        <taxon>Eukaryota</taxon>
        <taxon>Viridiplantae</taxon>
        <taxon>Streptophyta</taxon>
        <taxon>Embryophyta</taxon>
        <taxon>Tracheophyta</taxon>
        <taxon>Spermatophyta</taxon>
        <taxon>Magnoliopsida</taxon>
        <taxon>Liliopsida</taxon>
        <taxon>Poales</taxon>
        <taxon>Poaceae</taxon>
        <taxon>BOP clade</taxon>
        <taxon>Oryzoideae</taxon>
        <taxon>Oryzeae</taxon>
        <taxon>Oryzinae</taxon>
        <taxon>Oryza</taxon>
        <taxon>Oryza sativa</taxon>
    </lineage>
</organism>
<feature type="compositionally biased region" description="Basic residues" evidence="1">
    <location>
        <begin position="23"/>
        <end position="39"/>
    </location>
</feature>